<feature type="domain" description="HotDog ACOT-type" evidence="5">
    <location>
        <begin position="68"/>
        <end position="192"/>
    </location>
</feature>
<protein>
    <recommendedName>
        <fullName evidence="5">HotDog ACOT-type domain-containing protein</fullName>
    </recommendedName>
</protein>
<dbReference type="Gene3D" id="3.10.129.10">
    <property type="entry name" value="Hotdog Thioesterase"/>
    <property type="match status" value="2"/>
</dbReference>
<keyword evidence="7" id="KW-1185">Reference proteome</keyword>
<dbReference type="SUPFAM" id="SSF54637">
    <property type="entry name" value="Thioesterase/thiol ester dehydrase-isomerase"/>
    <property type="match status" value="2"/>
</dbReference>
<dbReference type="PROSITE" id="PS51770">
    <property type="entry name" value="HOTDOG_ACOT"/>
    <property type="match status" value="2"/>
</dbReference>
<evidence type="ECO:0000256" key="4">
    <source>
        <dbReference type="ARBA" id="ARBA00022946"/>
    </source>
</evidence>
<evidence type="ECO:0000256" key="1">
    <source>
        <dbReference type="ARBA" id="ARBA00010458"/>
    </source>
</evidence>
<evidence type="ECO:0000256" key="2">
    <source>
        <dbReference type="ARBA" id="ARBA00022737"/>
    </source>
</evidence>
<dbReference type="InterPro" id="IPR033120">
    <property type="entry name" value="HOTDOG_ACOT"/>
</dbReference>
<proteinExistence type="inferred from homology"/>
<dbReference type="GO" id="GO:0005739">
    <property type="term" value="C:mitochondrion"/>
    <property type="evidence" value="ECO:0007669"/>
    <property type="project" value="TreeGrafter"/>
</dbReference>
<dbReference type="GO" id="GO:0047617">
    <property type="term" value="F:fatty acyl-CoA hydrolase activity"/>
    <property type="evidence" value="ECO:0007669"/>
    <property type="project" value="TreeGrafter"/>
</dbReference>
<gene>
    <name evidence="6" type="ORF">CERSUDRAFT_116551</name>
</gene>
<organism evidence="6 7">
    <name type="scientific">Ceriporiopsis subvermispora (strain B)</name>
    <name type="common">White-rot fungus</name>
    <name type="synonym">Gelatoporia subvermispora</name>
    <dbReference type="NCBI Taxonomy" id="914234"/>
    <lineage>
        <taxon>Eukaryota</taxon>
        <taxon>Fungi</taxon>
        <taxon>Dikarya</taxon>
        <taxon>Basidiomycota</taxon>
        <taxon>Agaricomycotina</taxon>
        <taxon>Agaricomycetes</taxon>
        <taxon>Polyporales</taxon>
        <taxon>Gelatoporiaceae</taxon>
        <taxon>Gelatoporia</taxon>
    </lineage>
</organism>
<dbReference type="EMBL" id="KB445801">
    <property type="protein sequence ID" value="EMD35049.1"/>
    <property type="molecule type" value="Genomic_DNA"/>
</dbReference>
<dbReference type="PANTHER" id="PTHR12655">
    <property type="entry name" value="ACYL-COA THIOESTERASE"/>
    <property type="match status" value="1"/>
</dbReference>
<accession>M2PGD0</accession>
<name>M2PGD0_CERS8</name>
<dbReference type="PANTHER" id="PTHR12655:SF0">
    <property type="entry name" value="ACYL-COENZYME A THIOESTERASE 9, MITOCHONDRIAL"/>
    <property type="match status" value="1"/>
</dbReference>
<dbReference type="STRING" id="914234.M2PGD0"/>
<dbReference type="HOGENOM" id="CLU_032862_0_0_1"/>
<feature type="domain" description="HotDog ACOT-type" evidence="5">
    <location>
        <begin position="272"/>
        <end position="389"/>
    </location>
</feature>
<evidence type="ECO:0000256" key="3">
    <source>
        <dbReference type="ARBA" id="ARBA00022801"/>
    </source>
</evidence>
<comment type="similarity">
    <text evidence="1">Belongs to the acyl coenzyme A hydrolase family.</text>
</comment>
<keyword evidence="4" id="KW-0809">Transit peptide</keyword>
<dbReference type="CDD" id="cd03442">
    <property type="entry name" value="BFIT_BACH"/>
    <property type="match status" value="2"/>
</dbReference>
<dbReference type="Proteomes" id="UP000016930">
    <property type="component" value="Unassembled WGS sequence"/>
</dbReference>
<dbReference type="OrthoDB" id="331699at2759"/>
<sequence length="430" mass="47998">MDRLLKASRQRADPAHHSALPIRSKILWTEALLRSSMSGGPSTPPSPSATAPVDRLTPRHMYDSYCELLLPFASSPELLEQYTNASGGIRTGMLMEHLDSLAGGIAYKHMLGPGVTALEKELGFYIVTASVDRLDMLADLYPPVRDMRLSGQVIHTGRSSMEIAVRMEALEKDGTEETIMLGRFCMVCRDGRTHKAAPVNPLIMSAPEDQMLFNIGEMHRKRRQTQAVRALTRMPPTSEEAEALHSLHLTYGQHETWKDYATSDAVERVWMGDTHLEKCMMMFPQERNVHQKIFGGYLMRLAYELGFTNASLFTRGHVRFLSLDGIAFTRPVPIGSILRLTSHVLHTSSSEQYPAIVHVGVQANVVDTATGAEQTTNDFRFTWCSDEGAPPLTRKVVPKTYKEAMLWLEGKRALDMGAEIRGMRKASGRI</sequence>
<keyword evidence="2" id="KW-0677">Repeat</keyword>
<dbReference type="AlphaFoldDB" id="M2PGD0"/>
<evidence type="ECO:0000259" key="5">
    <source>
        <dbReference type="PROSITE" id="PS51770"/>
    </source>
</evidence>
<dbReference type="InterPro" id="IPR029069">
    <property type="entry name" value="HotDog_dom_sf"/>
</dbReference>
<keyword evidence="3" id="KW-0378">Hydrolase</keyword>
<evidence type="ECO:0000313" key="7">
    <source>
        <dbReference type="Proteomes" id="UP000016930"/>
    </source>
</evidence>
<evidence type="ECO:0000313" key="6">
    <source>
        <dbReference type="EMBL" id="EMD35049.1"/>
    </source>
</evidence>
<dbReference type="GO" id="GO:0006637">
    <property type="term" value="P:acyl-CoA metabolic process"/>
    <property type="evidence" value="ECO:0007669"/>
    <property type="project" value="TreeGrafter"/>
</dbReference>
<reference evidence="6 7" key="1">
    <citation type="journal article" date="2012" name="Proc. Natl. Acad. Sci. U.S.A.">
        <title>Comparative genomics of Ceriporiopsis subvermispora and Phanerochaete chrysosporium provide insight into selective ligninolysis.</title>
        <authorList>
            <person name="Fernandez-Fueyo E."/>
            <person name="Ruiz-Duenas F.J."/>
            <person name="Ferreira P."/>
            <person name="Floudas D."/>
            <person name="Hibbett D.S."/>
            <person name="Canessa P."/>
            <person name="Larrondo L.F."/>
            <person name="James T.Y."/>
            <person name="Seelenfreund D."/>
            <person name="Lobos S."/>
            <person name="Polanco R."/>
            <person name="Tello M."/>
            <person name="Honda Y."/>
            <person name="Watanabe T."/>
            <person name="Watanabe T."/>
            <person name="Ryu J.S."/>
            <person name="Kubicek C.P."/>
            <person name="Schmoll M."/>
            <person name="Gaskell J."/>
            <person name="Hammel K.E."/>
            <person name="St John F.J."/>
            <person name="Vanden Wymelenberg A."/>
            <person name="Sabat G."/>
            <person name="Splinter BonDurant S."/>
            <person name="Syed K."/>
            <person name="Yadav J.S."/>
            <person name="Doddapaneni H."/>
            <person name="Subramanian V."/>
            <person name="Lavin J.L."/>
            <person name="Oguiza J.A."/>
            <person name="Perez G."/>
            <person name="Pisabarro A.G."/>
            <person name="Ramirez L."/>
            <person name="Santoyo F."/>
            <person name="Master E."/>
            <person name="Coutinho P.M."/>
            <person name="Henrissat B."/>
            <person name="Lombard V."/>
            <person name="Magnuson J.K."/>
            <person name="Kuees U."/>
            <person name="Hori C."/>
            <person name="Igarashi K."/>
            <person name="Samejima M."/>
            <person name="Held B.W."/>
            <person name="Barry K.W."/>
            <person name="LaButti K.M."/>
            <person name="Lapidus A."/>
            <person name="Lindquist E.A."/>
            <person name="Lucas S.M."/>
            <person name="Riley R."/>
            <person name="Salamov A.A."/>
            <person name="Hoffmeister D."/>
            <person name="Schwenk D."/>
            <person name="Hadar Y."/>
            <person name="Yarden O."/>
            <person name="de Vries R.P."/>
            <person name="Wiebenga A."/>
            <person name="Stenlid J."/>
            <person name="Eastwood D."/>
            <person name="Grigoriev I.V."/>
            <person name="Berka R.M."/>
            <person name="Blanchette R.A."/>
            <person name="Kersten P."/>
            <person name="Martinez A.T."/>
            <person name="Vicuna R."/>
            <person name="Cullen D."/>
        </authorList>
    </citation>
    <scope>NUCLEOTIDE SEQUENCE [LARGE SCALE GENOMIC DNA]</scope>
    <source>
        <strain evidence="6 7">B</strain>
    </source>
</reference>